<protein>
    <submittedName>
        <fullName evidence="2">Uncharacterized protein</fullName>
    </submittedName>
</protein>
<sequence length="107" mass="11818">MDCYQCQSKSMIGGLINAKGDASANVSYPPQTPLDRIPPRRGRGRSGRQTIDDCAKHSPQPMTAEPEVEAYIMVVGHMDTWEAVTSGVLREQGQNHGDNDDEMKTRE</sequence>
<dbReference type="Gramene" id="OGLUM08G04070.1">
    <property type="protein sequence ID" value="OGLUM08G04070.1"/>
    <property type="gene ID" value="OGLUM08G04070"/>
</dbReference>
<name>A0A0E0AR82_9ORYZ</name>
<organism evidence="2">
    <name type="scientific">Oryza glumipatula</name>
    <dbReference type="NCBI Taxonomy" id="40148"/>
    <lineage>
        <taxon>Eukaryota</taxon>
        <taxon>Viridiplantae</taxon>
        <taxon>Streptophyta</taxon>
        <taxon>Embryophyta</taxon>
        <taxon>Tracheophyta</taxon>
        <taxon>Spermatophyta</taxon>
        <taxon>Magnoliopsida</taxon>
        <taxon>Liliopsida</taxon>
        <taxon>Poales</taxon>
        <taxon>Poaceae</taxon>
        <taxon>BOP clade</taxon>
        <taxon>Oryzoideae</taxon>
        <taxon>Oryzeae</taxon>
        <taxon>Oryzinae</taxon>
        <taxon>Oryza</taxon>
    </lineage>
</organism>
<dbReference type="HOGENOM" id="CLU_2214065_0_0_1"/>
<feature type="region of interest" description="Disordered" evidence="1">
    <location>
        <begin position="85"/>
        <end position="107"/>
    </location>
</feature>
<evidence type="ECO:0000313" key="3">
    <source>
        <dbReference type="Proteomes" id="UP000026961"/>
    </source>
</evidence>
<feature type="region of interest" description="Disordered" evidence="1">
    <location>
        <begin position="20"/>
        <end position="65"/>
    </location>
</feature>
<reference evidence="2" key="1">
    <citation type="submission" date="2015-04" db="UniProtKB">
        <authorList>
            <consortium name="EnsemblPlants"/>
        </authorList>
    </citation>
    <scope>IDENTIFICATION</scope>
</reference>
<evidence type="ECO:0000256" key="1">
    <source>
        <dbReference type="SAM" id="MobiDB-lite"/>
    </source>
</evidence>
<reference evidence="2" key="2">
    <citation type="submission" date="2018-05" db="EMBL/GenBank/DDBJ databases">
        <title>OgluRS3 (Oryza glumaepatula Reference Sequence Version 3).</title>
        <authorList>
            <person name="Zhang J."/>
            <person name="Kudrna D."/>
            <person name="Lee S."/>
            <person name="Talag J."/>
            <person name="Welchert J."/>
            <person name="Wing R.A."/>
        </authorList>
    </citation>
    <scope>NUCLEOTIDE SEQUENCE [LARGE SCALE GENOMIC DNA]</scope>
</reference>
<dbReference type="EnsemblPlants" id="OGLUM08G04070.1">
    <property type="protein sequence ID" value="OGLUM08G04070.1"/>
    <property type="gene ID" value="OGLUM08G04070"/>
</dbReference>
<evidence type="ECO:0000313" key="2">
    <source>
        <dbReference type="EnsemblPlants" id="OGLUM08G04070.1"/>
    </source>
</evidence>
<dbReference type="AlphaFoldDB" id="A0A0E0AR82"/>
<keyword evidence="3" id="KW-1185">Reference proteome</keyword>
<proteinExistence type="predicted"/>
<accession>A0A0E0AR82</accession>
<dbReference type="Proteomes" id="UP000026961">
    <property type="component" value="Chromosome 8"/>
</dbReference>